<reference evidence="2" key="1">
    <citation type="submission" date="2016-01" db="EMBL/GenBank/DDBJ databases">
        <authorList>
            <person name="Mcilroy J.S."/>
            <person name="Karst M S."/>
            <person name="Albertsen M."/>
        </authorList>
    </citation>
    <scope>NUCLEOTIDE SEQUENCE</scope>
    <source>
        <strain evidence="2">Cfx-K</strain>
    </source>
</reference>
<dbReference type="EMBL" id="LN890656">
    <property type="protein sequence ID" value="CUS06326.1"/>
    <property type="molecule type" value="Genomic_DNA"/>
</dbReference>
<gene>
    <name evidence="2" type="ORF">CFX0092_B0792</name>
</gene>
<proteinExistence type="predicted"/>
<dbReference type="KEGG" id="pbf:CFX0092_B0792"/>
<feature type="compositionally biased region" description="Polar residues" evidence="1">
    <location>
        <begin position="7"/>
        <end position="35"/>
    </location>
</feature>
<protein>
    <submittedName>
        <fullName evidence="2">Uncharacterized protein</fullName>
    </submittedName>
</protein>
<organism evidence="2 3">
    <name type="scientific">Candidatus Promineifilum breve</name>
    <dbReference type="NCBI Taxonomy" id="1806508"/>
    <lineage>
        <taxon>Bacteria</taxon>
        <taxon>Bacillati</taxon>
        <taxon>Chloroflexota</taxon>
        <taxon>Ardenticatenia</taxon>
        <taxon>Candidatus Promineifilales</taxon>
        <taxon>Candidatus Promineifilaceae</taxon>
        <taxon>Candidatus Promineifilum</taxon>
    </lineage>
</organism>
<dbReference type="AlphaFoldDB" id="A0A160T7A5"/>
<evidence type="ECO:0000256" key="1">
    <source>
        <dbReference type="SAM" id="MobiDB-lite"/>
    </source>
</evidence>
<accession>A0A160T7A5</accession>
<name>A0A160T7A5_9CHLR</name>
<keyword evidence="3" id="KW-1185">Reference proteome</keyword>
<evidence type="ECO:0000313" key="3">
    <source>
        <dbReference type="Proteomes" id="UP000215027"/>
    </source>
</evidence>
<feature type="region of interest" description="Disordered" evidence="1">
    <location>
        <begin position="1"/>
        <end position="64"/>
    </location>
</feature>
<dbReference type="Proteomes" id="UP000215027">
    <property type="component" value="Chromosome II"/>
</dbReference>
<sequence length="64" mass="6922">MPATGQVARQTQRATVREPTNSIGNQAQISGTESMGSRKAGTEGTGQWLRRPGGHESVNTYRYT</sequence>
<evidence type="ECO:0000313" key="2">
    <source>
        <dbReference type="EMBL" id="CUS06326.1"/>
    </source>
</evidence>